<comment type="caution">
    <text evidence="1">The sequence shown here is derived from an EMBL/GenBank/DDBJ whole genome shotgun (WGS) entry which is preliminary data.</text>
</comment>
<gene>
    <name evidence="1" type="ORF">MJO28_000004</name>
</gene>
<name>A0ACC0EWQ3_9BASI</name>
<proteinExistence type="predicted"/>
<accession>A0ACC0EWQ3</accession>
<sequence length="514" mass="57394">RVAWGQSTRAEDASELNLGCETFGGAVKARESLTPGLGGWRNAGRNPGRLRSDRLLVEPAPHRKEKRPASRKILKASSKHSSQKSAMPKKAPPQLPLSAFGSTAANDRQAEQLLARRIPLLAIDAHVYLPQPADAKLWQDSIQPLCPTLEDQHSENTTQFKGFIYIHQQPVWLLDPIPEDALDADKVTAERWDTEAQNIIRIDKELCEIRMAPPIGQVIWAPLRQGASVLGSYLDQLSGRSVRICGCSYLIERKSETRNVSLVDPLFIESLKLLAERGLSVEFMVEGNHERSAKIILDEVLECVSAVRLGQDSVRQTKFVLCQMGMPEMISTQSLVPSSASYSAILSRLFSLSLFSDFHIKLSGLPLILEEELKKRACDRFLQFHKPNNSHLDLGPSTPVAVDEDEDATKQDNDNKDKDKGSCAQGESAWREVKKRIKFYLEPILEAFGDHRLIYASGFPYYDVPQEVSSPASKTIGLYECQFEIFRECLTEFGLENGALDNVFGLNAQRCYSV</sequence>
<evidence type="ECO:0000313" key="2">
    <source>
        <dbReference type="Proteomes" id="UP001060170"/>
    </source>
</evidence>
<dbReference type="EMBL" id="CM045865">
    <property type="protein sequence ID" value="KAI7961910.1"/>
    <property type="molecule type" value="Genomic_DNA"/>
</dbReference>
<reference evidence="1 2" key="3">
    <citation type="journal article" date="2022" name="Microbiol. Spectr.">
        <title>Folding features and dynamics of 3D genome architecture in plant fungal pathogens.</title>
        <authorList>
            <person name="Xia C."/>
        </authorList>
    </citation>
    <scope>NUCLEOTIDE SEQUENCE [LARGE SCALE GENOMIC DNA]</scope>
    <source>
        <strain evidence="1 2">93-210</strain>
    </source>
</reference>
<evidence type="ECO:0000313" key="1">
    <source>
        <dbReference type="EMBL" id="KAI7961910.1"/>
    </source>
</evidence>
<feature type="non-terminal residue" evidence="1">
    <location>
        <position position="1"/>
    </location>
</feature>
<reference evidence="2" key="1">
    <citation type="journal article" date="2018" name="BMC Genomics">
        <title>Genomic insights into host adaptation between the wheat stripe rust pathogen (Puccinia striiformis f. sp. tritici) and the barley stripe rust pathogen (Puccinia striiformis f. sp. hordei).</title>
        <authorList>
            <person name="Xia C."/>
            <person name="Wang M."/>
            <person name="Yin C."/>
            <person name="Cornejo O.E."/>
            <person name="Hulbert S.H."/>
            <person name="Chen X."/>
        </authorList>
    </citation>
    <scope>NUCLEOTIDE SEQUENCE [LARGE SCALE GENOMIC DNA]</scope>
    <source>
        <strain evidence="2">93-210</strain>
    </source>
</reference>
<keyword evidence="2" id="KW-1185">Reference proteome</keyword>
<reference evidence="2" key="2">
    <citation type="journal article" date="2018" name="Mol. Plant Microbe Interact.">
        <title>Genome sequence resources for the wheat stripe rust pathogen (Puccinia striiformis f. sp. tritici) and the barley stripe rust pathogen (Puccinia striiformis f. sp. hordei).</title>
        <authorList>
            <person name="Xia C."/>
            <person name="Wang M."/>
            <person name="Yin C."/>
            <person name="Cornejo O.E."/>
            <person name="Hulbert S.H."/>
            <person name="Chen X."/>
        </authorList>
    </citation>
    <scope>NUCLEOTIDE SEQUENCE [LARGE SCALE GENOMIC DNA]</scope>
    <source>
        <strain evidence="2">93-210</strain>
    </source>
</reference>
<protein>
    <submittedName>
        <fullName evidence="1">Uncharacterized protein</fullName>
    </submittedName>
</protein>
<dbReference type="Proteomes" id="UP001060170">
    <property type="component" value="Chromosome 1"/>
</dbReference>
<organism evidence="1 2">
    <name type="scientific">Puccinia striiformis f. sp. tritici</name>
    <dbReference type="NCBI Taxonomy" id="168172"/>
    <lineage>
        <taxon>Eukaryota</taxon>
        <taxon>Fungi</taxon>
        <taxon>Dikarya</taxon>
        <taxon>Basidiomycota</taxon>
        <taxon>Pucciniomycotina</taxon>
        <taxon>Pucciniomycetes</taxon>
        <taxon>Pucciniales</taxon>
        <taxon>Pucciniaceae</taxon>
        <taxon>Puccinia</taxon>
    </lineage>
</organism>